<evidence type="ECO:0000259" key="5">
    <source>
        <dbReference type="Pfam" id="PF00149"/>
    </source>
</evidence>
<comment type="similarity">
    <text evidence="4">Belongs to the cyclic nucleotide phosphodiesterase class-III family.</text>
</comment>
<dbReference type="InterPro" id="IPR004843">
    <property type="entry name" value="Calcineurin-like_PHP"/>
</dbReference>
<evidence type="ECO:0000313" key="7">
    <source>
        <dbReference type="Proteomes" id="UP000552883"/>
    </source>
</evidence>
<dbReference type="RefSeq" id="WP_153981597.1">
    <property type="nucleotide sequence ID" value="NZ_BAAANZ010000010.1"/>
</dbReference>
<dbReference type="Proteomes" id="UP000552883">
    <property type="component" value="Unassembled WGS sequence"/>
</dbReference>
<keyword evidence="3" id="KW-0408">Iron</keyword>
<gene>
    <name evidence="6" type="ORF">BJ959_000829</name>
</gene>
<dbReference type="PANTHER" id="PTHR42988:SF2">
    <property type="entry name" value="CYCLIC NUCLEOTIDE PHOSPHODIESTERASE CBUA0032-RELATED"/>
    <property type="match status" value="1"/>
</dbReference>
<keyword evidence="7" id="KW-1185">Reference proteome</keyword>
<dbReference type="InterPro" id="IPR050884">
    <property type="entry name" value="CNP_phosphodiesterase-III"/>
</dbReference>
<dbReference type="SUPFAM" id="SSF56300">
    <property type="entry name" value="Metallo-dependent phosphatases"/>
    <property type="match status" value="1"/>
</dbReference>
<dbReference type="PANTHER" id="PTHR42988">
    <property type="entry name" value="PHOSPHOHYDROLASE"/>
    <property type="match status" value="1"/>
</dbReference>
<proteinExistence type="inferred from homology"/>
<evidence type="ECO:0000256" key="1">
    <source>
        <dbReference type="ARBA" id="ARBA00022723"/>
    </source>
</evidence>
<feature type="domain" description="Calcineurin-like phosphoesterase" evidence="5">
    <location>
        <begin position="14"/>
        <end position="208"/>
    </location>
</feature>
<comment type="caution">
    <text evidence="6">The sequence shown here is derived from an EMBL/GenBank/DDBJ whole genome shotgun (WGS) entry which is preliminary data.</text>
</comment>
<dbReference type="InterPro" id="IPR026575">
    <property type="entry name" value="GpdQ/CpdA-like"/>
</dbReference>
<dbReference type="GO" id="GO:0004112">
    <property type="term" value="F:cyclic-nucleotide phosphodiesterase activity"/>
    <property type="evidence" value="ECO:0007669"/>
    <property type="project" value="InterPro"/>
</dbReference>
<dbReference type="Gene3D" id="3.60.21.10">
    <property type="match status" value="1"/>
</dbReference>
<dbReference type="EMBL" id="JACHBS010000001">
    <property type="protein sequence ID" value="MBB5617333.1"/>
    <property type="molecule type" value="Genomic_DNA"/>
</dbReference>
<evidence type="ECO:0000313" key="6">
    <source>
        <dbReference type="EMBL" id="MBB5617333.1"/>
    </source>
</evidence>
<evidence type="ECO:0000256" key="2">
    <source>
        <dbReference type="ARBA" id="ARBA00022801"/>
    </source>
</evidence>
<name>A0A840X4B1_9MICO</name>
<protein>
    <submittedName>
        <fullName evidence="6">3',5'-cyclic AMP phosphodiesterase CpdA</fullName>
    </submittedName>
</protein>
<evidence type="ECO:0000256" key="4">
    <source>
        <dbReference type="ARBA" id="ARBA00025742"/>
    </source>
</evidence>
<keyword evidence="1" id="KW-0479">Metal-binding</keyword>
<keyword evidence="2" id="KW-0378">Hydrolase</keyword>
<dbReference type="Pfam" id="PF00149">
    <property type="entry name" value="Metallophos"/>
    <property type="match status" value="1"/>
</dbReference>
<dbReference type="AlphaFoldDB" id="A0A840X4B1"/>
<dbReference type="InterPro" id="IPR029052">
    <property type="entry name" value="Metallo-depent_PP-like"/>
</dbReference>
<dbReference type="CDD" id="cd07402">
    <property type="entry name" value="MPP_GpdQ"/>
    <property type="match status" value="1"/>
</dbReference>
<dbReference type="OrthoDB" id="5241795at2"/>
<sequence length="311" mass="33626">MTQMGQYPPASHVIAHISDTHLLGEGRALYGKVPVEERLAAALRRLEAGPVRPDAFVFTGDLTDLGEPDAYRRLRAAVEPVVQRMGAELIWVMGNHDERAPYASLLFDEPETDAPQDRVHDIRGLRVISLDSTVPGYHHGELTRAQLDWLAGVLAEPAPHGTVLALHHPPVPTPLEVMAVLELHDQPALAEVLRGTDVRVILGGHLHYSTHSTFAGIPVSVAAATCYTLDLGADAERLLSGVDGGQSFDFVHVYDDQVVSSTIPAASFPEVTGFSVEYRPMIEAMPADVRHEQLSSKASPLNLNEAAASEV</sequence>
<dbReference type="GO" id="GO:0046872">
    <property type="term" value="F:metal ion binding"/>
    <property type="evidence" value="ECO:0007669"/>
    <property type="project" value="UniProtKB-KW"/>
</dbReference>
<evidence type="ECO:0000256" key="3">
    <source>
        <dbReference type="ARBA" id="ARBA00023004"/>
    </source>
</evidence>
<organism evidence="6 7">
    <name type="scientific">Microcella frigidaquae</name>
    <dbReference type="NCBI Taxonomy" id="424758"/>
    <lineage>
        <taxon>Bacteria</taxon>
        <taxon>Bacillati</taxon>
        <taxon>Actinomycetota</taxon>
        <taxon>Actinomycetes</taxon>
        <taxon>Micrococcales</taxon>
        <taxon>Microbacteriaceae</taxon>
        <taxon>Microcella</taxon>
    </lineage>
</organism>
<reference evidence="6 7" key="1">
    <citation type="submission" date="2020-08" db="EMBL/GenBank/DDBJ databases">
        <title>Sequencing the genomes of 1000 actinobacteria strains.</title>
        <authorList>
            <person name="Klenk H.-P."/>
        </authorList>
    </citation>
    <scope>NUCLEOTIDE SEQUENCE [LARGE SCALE GENOMIC DNA]</scope>
    <source>
        <strain evidence="6 7">DSM 23889</strain>
    </source>
</reference>
<accession>A0A840X4B1</accession>